<sequence length="188" mass="19385">MTNSELAALCESRINGPSRIRQTFEHSEAPEHVGGLIDDLRITASDWDTAVSRPPDGDPVALRVGARTVRDGVPGFGAVADALESYASALESGQARHGAGLARLRSARQGAAGLAAAGDADGDADADADPERTEPASSAAIAVLDVACAGYAACQDAYEAARDAEEALYVALSYVRVRPSGHPSDLRV</sequence>
<proteinExistence type="predicted"/>
<dbReference type="EMBL" id="JBHSFI010000009">
    <property type="protein sequence ID" value="MFC4631752.1"/>
    <property type="molecule type" value="Genomic_DNA"/>
</dbReference>
<protein>
    <submittedName>
        <fullName evidence="2">Uncharacterized protein</fullName>
    </submittedName>
</protein>
<organism evidence="2 3">
    <name type="scientific">Promicromonospora alba</name>
    <dbReference type="NCBI Taxonomy" id="1616110"/>
    <lineage>
        <taxon>Bacteria</taxon>
        <taxon>Bacillati</taxon>
        <taxon>Actinomycetota</taxon>
        <taxon>Actinomycetes</taxon>
        <taxon>Micrococcales</taxon>
        <taxon>Promicromonosporaceae</taxon>
        <taxon>Promicromonospora</taxon>
    </lineage>
</organism>
<comment type="caution">
    <text evidence="2">The sequence shown here is derived from an EMBL/GenBank/DDBJ whole genome shotgun (WGS) entry which is preliminary data.</text>
</comment>
<evidence type="ECO:0000256" key="1">
    <source>
        <dbReference type="SAM" id="MobiDB-lite"/>
    </source>
</evidence>
<evidence type="ECO:0000313" key="2">
    <source>
        <dbReference type="EMBL" id="MFC4631752.1"/>
    </source>
</evidence>
<gene>
    <name evidence="2" type="ORF">ACFO6V_26160</name>
</gene>
<accession>A0ABV9HPJ7</accession>
<name>A0ABV9HPJ7_9MICO</name>
<dbReference type="RefSeq" id="WP_377141559.1">
    <property type="nucleotide sequence ID" value="NZ_JBHSFI010000009.1"/>
</dbReference>
<keyword evidence="3" id="KW-1185">Reference proteome</keyword>
<feature type="region of interest" description="Disordered" evidence="1">
    <location>
        <begin position="115"/>
        <end position="136"/>
    </location>
</feature>
<dbReference type="Proteomes" id="UP001596011">
    <property type="component" value="Unassembled WGS sequence"/>
</dbReference>
<reference evidence="3" key="1">
    <citation type="journal article" date="2019" name="Int. J. Syst. Evol. Microbiol.">
        <title>The Global Catalogue of Microorganisms (GCM) 10K type strain sequencing project: providing services to taxonomists for standard genome sequencing and annotation.</title>
        <authorList>
            <consortium name="The Broad Institute Genomics Platform"/>
            <consortium name="The Broad Institute Genome Sequencing Center for Infectious Disease"/>
            <person name="Wu L."/>
            <person name="Ma J."/>
        </authorList>
    </citation>
    <scope>NUCLEOTIDE SEQUENCE [LARGE SCALE GENOMIC DNA]</scope>
    <source>
        <strain evidence="3">CCUG 42722</strain>
    </source>
</reference>
<evidence type="ECO:0000313" key="3">
    <source>
        <dbReference type="Proteomes" id="UP001596011"/>
    </source>
</evidence>